<gene>
    <name evidence="1" type="ORF">CAL29_25105</name>
</gene>
<evidence type="ECO:0000313" key="2">
    <source>
        <dbReference type="Proteomes" id="UP000216020"/>
    </source>
</evidence>
<proteinExistence type="predicted"/>
<accession>A0A261S339</accession>
<dbReference type="GO" id="GO:0016855">
    <property type="term" value="F:racemase and epimerase activity, acting on amino acids and derivatives"/>
    <property type="evidence" value="ECO:0007669"/>
    <property type="project" value="InterPro"/>
</dbReference>
<dbReference type="EMBL" id="NEVM01000005">
    <property type="protein sequence ID" value="OZI31210.1"/>
    <property type="molecule type" value="Genomic_DNA"/>
</dbReference>
<evidence type="ECO:0008006" key="3">
    <source>
        <dbReference type="Google" id="ProtNLM"/>
    </source>
</evidence>
<protein>
    <recommendedName>
        <fullName evidence="3">Aspartate/glutamate racemase family protein</fullName>
    </recommendedName>
</protein>
<dbReference type="NCBIfam" id="NF005679">
    <property type="entry name" value="PRK07475.1"/>
    <property type="match status" value="1"/>
</dbReference>
<dbReference type="AlphaFoldDB" id="A0A261S339"/>
<dbReference type="RefSeq" id="WP_094855624.1">
    <property type="nucleotide sequence ID" value="NZ_NEVM01000005.1"/>
</dbReference>
<dbReference type="InterPro" id="IPR001920">
    <property type="entry name" value="Asp/Glu_race"/>
</dbReference>
<organism evidence="1 2">
    <name type="scientific">Bordetella genomosp. 10</name>
    <dbReference type="NCBI Taxonomy" id="1416804"/>
    <lineage>
        <taxon>Bacteria</taxon>
        <taxon>Pseudomonadati</taxon>
        <taxon>Pseudomonadota</taxon>
        <taxon>Betaproteobacteria</taxon>
        <taxon>Burkholderiales</taxon>
        <taxon>Alcaligenaceae</taxon>
        <taxon>Bordetella</taxon>
    </lineage>
</organism>
<name>A0A261S339_9BORD</name>
<comment type="caution">
    <text evidence="1">The sequence shown here is derived from an EMBL/GenBank/DDBJ whole genome shotgun (WGS) entry which is preliminary data.</text>
</comment>
<dbReference type="Gene3D" id="3.40.50.1860">
    <property type="match status" value="1"/>
</dbReference>
<evidence type="ECO:0000313" key="1">
    <source>
        <dbReference type="EMBL" id="OZI31210.1"/>
    </source>
</evidence>
<dbReference type="Proteomes" id="UP000216020">
    <property type="component" value="Unassembled WGS sequence"/>
</dbReference>
<reference evidence="2" key="1">
    <citation type="submission" date="2017-05" db="EMBL/GenBank/DDBJ databases">
        <title>Complete and WGS of Bordetella genogroups.</title>
        <authorList>
            <person name="Spilker T."/>
            <person name="Lipuma J."/>
        </authorList>
    </citation>
    <scope>NUCLEOTIDE SEQUENCE [LARGE SCALE GENOMIC DNA]</scope>
    <source>
        <strain evidence="2">AU16122</strain>
    </source>
</reference>
<dbReference type="OrthoDB" id="5465390at2"/>
<sequence length="257" mass="27468">MTHDPNHVRPVVHGLTLGVLMLDTRFTRFPGEIGNAATWSVPLQFKIVRGATPARVIEDRGRGLLDPFVDAAQELIDMGVRGITTSCGFLALFQRELSARLSVPVATSSLLQVPMVERMLPAGKRVGILTINRTALTGAHLAAVGVDGATPIAGMPEDSLFRRVFTDRASPSEADFAVLQREMVAAARALAASHPEVGAIVFECTNMPPFAAAVREATGLPVFDVVGMLRWFIDAIRLQSGLQPAPQSGLQPGLQAE</sequence>
<keyword evidence="2" id="KW-1185">Reference proteome</keyword>